<keyword evidence="6" id="KW-0472">Membrane</keyword>
<dbReference type="eggNOG" id="COG4564">
    <property type="taxonomic scope" value="Bacteria"/>
</dbReference>
<dbReference type="SMART" id="SM00304">
    <property type="entry name" value="HAMP"/>
    <property type="match status" value="1"/>
</dbReference>
<comment type="subcellular location">
    <subcellularLocation>
        <location evidence="1">Cell inner membrane</location>
        <topology evidence="1">Multi-pass membrane protein</topology>
    </subcellularLocation>
</comment>
<dbReference type="SMART" id="SM00283">
    <property type="entry name" value="MA"/>
    <property type="match status" value="1"/>
</dbReference>
<feature type="domain" description="HAMP" evidence="13">
    <location>
        <begin position="195"/>
        <end position="249"/>
    </location>
</feature>
<keyword evidence="5" id="KW-1133">Transmembrane helix</keyword>
<evidence type="ECO:0000259" key="11">
    <source>
        <dbReference type="PROSITE" id="PS50111"/>
    </source>
</evidence>
<feature type="domain" description="T-SNARE coiled-coil homology" evidence="12">
    <location>
        <begin position="441"/>
        <end position="503"/>
    </location>
</feature>
<dbReference type="InterPro" id="IPR004090">
    <property type="entry name" value="Chemotax_Me-accpt_rcpt"/>
</dbReference>
<dbReference type="eggNOG" id="COG0840">
    <property type="taxonomic scope" value="Bacteria"/>
</dbReference>
<dbReference type="HOGENOM" id="CLU_000445_107_21_6"/>
<dbReference type="InterPro" id="IPR004089">
    <property type="entry name" value="MCPsignal_dom"/>
</dbReference>
<feature type="domain" description="Methyl-accepting transducer" evidence="11">
    <location>
        <begin position="254"/>
        <end position="490"/>
    </location>
</feature>
<dbReference type="KEGG" id="tvi:Thivi_2566"/>
<dbReference type="FunFam" id="1.10.287.950:FF:000001">
    <property type="entry name" value="Methyl-accepting chemotaxis sensory transducer"/>
    <property type="match status" value="1"/>
</dbReference>
<dbReference type="Pfam" id="PF17200">
    <property type="entry name" value="sCache_2"/>
    <property type="match status" value="1"/>
</dbReference>
<evidence type="ECO:0000256" key="5">
    <source>
        <dbReference type="ARBA" id="ARBA00022989"/>
    </source>
</evidence>
<dbReference type="InterPro" id="IPR000727">
    <property type="entry name" value="T_SNARE_dom"/>
</dbReference>
<dbReference type="PROSITE" id="PS50192">
    <property type="entry name" value="T_SNARE"/>
    <property type="match status" value="1"/>
</dbReference>
<evidence type="ECO:0000256" key="3">
    <source>
        <dbReference type="ARBA" id="ARBA00022519"/>
    </source>
</evidence>
<dbReference type="Pfam" id="PF00672">
    <property type="entry name" value="HAMP"/>
    <property type="match status" value="1"/>
</dbReference>
<dbReference type="PANTHER" id="PTHR32089">
    <property type="entry name" value="METHYL-ACCEPTING CHEMOTAXIS PROTEIN MCPB"/>
    <property type="match status" value="1"/>
</dbReference>
<evidence type="ECO:0000256" key="4">
    <source>
        <dbReference type="ARBA" id="ARBA00022692"/>
    </source>
</evidence>
<evidence type="ECO:0000259" key="13">
    <source>
        <dbReference type="PROSITE" id="PS50885"/>
    </source>
</evidence>
<keyword evidence="2" id="KW-1003">Cell membrane</keyword>
<dbReference type="PROSITE" id="PS50111">
    <property type="entry name" value="CHEMOTAXIS_TRANSDUC_2"/>
    <property type="match status" value="1"/>
</dbReference>
<dbReference type="SUPFAM" id="SSF58104">
    <property type="entry name" value="Methyl-accepting chemotaxis protein (MCP) signaling domain"/>
    <property type="match status" value="1"/>
</dbReference>
<evidence type="ECO:0000256" key="2">
    <source>
        <dbReference type="ARBA" id="ARBA00022475"/>
    </source>
</evidence>
<evidence type="ECO:0000256" key="8">
    <source>
        <dbReference type="ARBA" id="ARBA00029447"/>
    </source>
</evidence>
<reference evidence="14 15" key="1">
    <citation type="submission" date="2012-06" db="EMBL/GenBank/DDBJ databases">
        <title>Complete sequence of Thiocystis violascens DSM 198.</title>
        <authorList>
            <consortium name="US DOE Joint Genome Institute"/>
            <person name="Lucas S."/>
            <person name="Han J."/>
            <person name="Lapidus A."/>
            <person name="Cheng J.-F."/>
            <person name="Goodwin L."/>
            <person name="Pitluck S."/>
            <person name="Peters L."/>
            <person name="Ovchinnikova G."/>
            <person name="Teshima H."/>
            <person name="Detter J.C."/>
            <person name="Han C."/>
            <person name="Tapia R."/>
            <person name="Land M."/>
            <person name="Hauser L."/>
            <person name="Kyrpides N."/>
            <person name="Ivanova N."/>
            <person name="Pagani I."/>
            <person name="Vogl K."/>
            <person name="Liu Z."/>
            <person name="Frigaard N.-U."/>
            <person name="Bryant D."/>
            <person name="Woyke T."/>
        </authorList>
    </citation>
    <scope>NUCLEOTIDE SEQUENCE [LARGE SCALE GENOMIC DNA]</scope>
    <source>
        <strain evidence="15">ATCC 17096 / DSM 198 / 6111</strain>
    </source>
</reference>
<dbReference type="GO" id="GO:0007165">
    <property type="term" value="P:signal transduction"/>
    <property type="evidence" value="ECO:0007669"/>
    <property type="project" value="UniProtKB-KW"/>
</dbReference>
<dbReference type="CDD" id="cd06225">
    <property type="entry name" value="HAMP"/>
    <property type="match status" value="1"/>
</dbReference>
<dbReference type="GO" id="GO:0006935">
    <property type="term" value="P:chemotaxis"/>
    <property type="evidence" value="ECO:0007669"/>
    <property type="project" value="InterPro"/>
</dbReference>
<evidence type="ECO:0000313" key="15">
    <source>
        <dbReference type="Proteomes" id="UP000006062"/>
    </source>
</evidence>
<gene>
    <name evidence="14" type="ordered locus">Thivi_2566</name>
</gene>
<dbReference type="PANTHER" id="PTHR32089:SF119">
    <property type="entry name" value="METHYL-ACCEPTING CHEMOTAXIS PROTEIN CTPL"/>
    <property type="match status" value="1"/>
</dbReference>
<evidence type="ECO:0000259" key="12">
    <source>
        <dbReference type="PROSITE" id="PS50192"/>
    </source>
</evidence>
<evidence type="ECO:0000313" key="14">
    <source>
        <dbReference type="EMBL" id="AFL74501.1"/>
    </source>
</evidence>
<protein>
    <submittedName>
        <fullName evidence="14">Methyl-accepting chemotaxis protein</fullName>
    </submittedName>
</protein>
<dbReference type="InterPro" id="IPR003660">
    <property type="entry name" value="HAMP_dom"/>
</dbReference>
<feature type="region of interest" description="Disordered" evidence="10">
    <location>
        <begin position="537"/>
        <end position="556"/>
    </location>
</feature>
<dbReference type="EMBL" id="CP003154">
    <property type="protein sequence ID" value="AFL74501.1"/>
    <property type="molecule type" value="Genomic_DNA"/>
</dbReference>
<dbReference type="Gene3D" id="1.10.287.950">
    <property type="entry name" value="Methyl-accepting chemotaxis protein"/>
    <property type="match status" value="1"/>
</dbReference>
<dbReference type="Gene3D" id="3.30.450.20">
    <property type="entry name" value="PAS domain"/>
    <property type="match status" value="1"/>
</dbReference>
<dbReference type="GO" id="GO:0004888">
    <property type="term" value="F:transmembrane signaling receptor activity"/>
    <property type="evidence" value="ECO:0007669"/>
    <property type="project" value="InterPro"/>
</dbReference>
<evidence type="ECO:0000256" key="10">
    <source>
        <dbReference type="SAM" id="MobiDB-lite"/>
    </source>
</evidence>
<proteinExistence type="inferred from homology"/>
<organism evidence="14 15">
    <name type="scientific">Thiocystis violascens (strain ATCC 17096 / DSM 198 / 6111)</name>
    <name type="common">Chromatium violascens</name>
    <dbReference type="NCBI Taxonomy" id="765911"/>
    <lineage>
        <taxon>Bacteria</taxon>
        <taxon>Pseudomonadati</taxon>
        <taxon>Pseudomonadota</taxon>
        <taxon>Gammaproteobacteria</taxon>
        <taxon>Chromatiales</taxon>
        <taxon>Chromatiaceae</taxon>
        <taxon>Thiocystis</taxon>
    </lineage>
</organism>
<dbReference type="Proteomes" id="UP000006062">
    <property type="component" value="Chromosome"/>
</dbReference>
<dbReference type="Pfam" id="PF00015">
    <property type="entry name" value="MCPsignal"/>
    <property type="match status" value="1"/>
</dbReference>
<dbReference type="PROSITE" id="PS50885">
    <property type="entry name" value="HAMP"/>
    <property type="match status" value="1"/>
</dbReference>
<keyword evidence="3" id="KW-0997">Cell inner membrane</keyword>
<evidence type="ECO:0000256" key="9">
    <source>
        <dbReference type="PROSITE-ProRule" id="PRU00284"/>
    </source>
</evidence>
<dbReference type="CDD" id="cd12912">
    <property type="entry name" value="PDC2_MCP_like"/>
    <property type="match status" value="1"/>
</dbReference>
<sequence>MVAIGFSVGLALALMEMHSLLMQDKIEQVAKLVETAKSVLADQQRQIATGELDEVGAKAAALRVLAGLRYEGNNYFWVTDKDDRMVMHPIKPELNGSDTRTHRDADGKRFGAEIADKARAAERGTVEYTWPKAGSTAPIPKIAYFETFPTWGWIVATGVYVDDVDAAFWRNAAFMGAFGLTMLLVVVSLALLTARSVVVPVREAAQAMLDIANGEGDLTRRLDTTGRDEVAEMAAGFNQFAGKTERMVIAVGGATGEIASASEELSAITQSSSAGMDRQRGETQQVATAVTEMSATIKEIAKNAEDAAAAAFAADGHARKGGETVNGVLAANRQLAHEVEQIAASIRRFSAESLSIGSVLDVIRGIAEQTNLLALNAAIEAARAGEQGRGFAVVADEVRILASRTQQSTSEIHRMIENLQGGAQEAVAAIHKGETITADTLEQASQAQEALEQIVQSIGTIRDMNTQIASAAEEQAVAAQEIDRSVVNISDLSEESARNSEHTAAASLELSRLSTELRMLVGQFKVGTGIEPIRQDRAARSGYAPSPRLHGAYPKG</sequence>
<evidence type="ECO:0000256" key="1">
    <source>
        <dbReference type="ARBA" id="ARBA00004429"/>
    </source>
</evidence>
<dbReference type="PRINTS" id="PR00260">
    <property type="entry name" value="CHEMTRNSDUCR"/>
</dbReference>
<evidence type="ECO:0000256" key="6">
    <source>
        <dbReference type="ARBA" id="ARBA00023136"/>
    </source>
</evidence>
<keyword evidence="4" id="KW-0812">Transmembrane</keyword>
<evidence type="ECO:0000256" key="7">
    <source>
        <dbReference type="ARBA" id="ARBA00023224"/>
    </source>
</evidence>
<dbReference type="AlphaFoldDB" id="I3YBY3"/>
<dbReference type="GO" id="GO:0005886">
    <property type="term" value="C:plasma membrane"/>
    <property type="evidence" value="ECO:0007669"/>
    <property type="project" value="UniProtKB-SubCell"/>
</dbReference>
<keyword evidence="15" id="KW-1185">Reference proteome</keyword>
<keyword evidence="7 9" id="KW-0807">Transducer</keyword>
<dbReference type="InterPro" id="IPR033480">
    <property type="entry name" value="sCache_2"/>
</dbReference>
<dbReference type="STRING" id="765911.Thivi_2566"/>
<dbReference type="SMART" id="SM01049">
    <property type="entry name" value="Cache_2"/>
    <property type="match status" value="1"/>
</dbReference>
<comment type="similarity">
    <text evidence="8">Belongs to the methyl-accepting chemotaxis (MCP) protein family.</text>
</comment>
<name>I3YBY3_THIV6</name>
<accession>I3YBY3</accession>